<feature type="domain" description="Glycosyltransferase 2-like" evidence="2">
    <location>
        <begin position="3"/>
        <end position="108"/>
    </location>
</feature>
<protein>
    <submittedName>
        <fullName evidence="3">Glycosyltransferase</fullName>
        <ecNumber evidence="3">2.4.-.-</ecNumber>
    </submittedName>
</protein>
<dbReference type="PANTHER" id="PTHR43630">
    <property type="entry name" value="POLY-BETA-1,6-N-ACETYL-D-GLUCOSAMINE SYNTHASE"/>
    <property type="match status" value="1"/>
</dbReference>
<dbReference type="GO" id="GO:0016757">
    <property type="term" value="F:glycosyltransferase activity"/>
    <property type="evidence" value="ECO:0007669"/>
    <property type="project" value="UniProtKB-KW"/>
</dbReference>
<gene>
    <name evidence="3" type="ORF">Q4Q40_20890</name>
</gene>
<reference evidence="3" key="1">
    <citation type="submission" date="2023-07" db="EMBL/GenBank/DDBJ databases">
        <title>Two novel species in the genus Flavivirga.</title>
        <authorList>
            <person name="Kwon K."/>
        </authorList>
    </citation>
    <scope>NUCLEOTIDE SEQUENCE</scope>
    <source>
        <strain evidence="3">KACC 14158</strain>
    </source>
</reference>
<evidence type="ECO:0000313" key="3">
    <source>
        <dbReference type="EMBL" id="MDO5976667.1"/>
    </source>
</evidence>
<keyword evidence="3" id="KW-0808">Transferase</keyword>
<dbReference type="EMBL" id="JAUOEL010000008">
    <property type="protein sequence ID" value="MDO5976667.1"/>
    <property type="molecule type" value="Genomic_DNA"/>
</dbReference>
<evidence type="ECO:0000259" key="2">
    <source>
        <dbReference type="Pfam" id="PF00535"/>
    </source>
</evidence>
<dbReference type="PANTHER" id="PTHR43630:SF2">
    <property type="entry name" value="GLYCOSYLTRANSFERASE"/>
    <property type="match status" value="1"/>
</dbReference>
<dbReference type="Pfam" id="PF00535">
    <property type="entry name" value="Glycos_transf_2"/>
    <property type="match status" value="1"/>
</dbReference>
<dbReference type="EC" id="2.4.-.-" evidence="3"/>
<name>A0ABT8WU08_9FLAO</name>
<comment type="caution">
    <text evidence="3">The sequence shown here is derived from an EMBL/GenBank/DDBJ whole genome shotgun (WGS) entry which is preliminary data.</text>
</comment>
<keyword evidence="3" id="KW-0328">Glycosyltransferase</keyword>
<sequence>MISVVIRNKNQSEALTFLLKNLTERYLADIEEIIVLDNLSTDNSNEVAKKFGARFVTIKNYSFGGSANICAKEAKNEVVVIFSAHSFPVSHDFFKLIKKKFEENPNLAGLRCLHGANDYRNFINKVSATVDPNKSGLIFSGSAFSKRVWEKHPFKVDVPTFEDKEWTKRVLKEGYDIDFVESIFSYEIKRTRKQLFFRFKNDVLGNYQIWHKDISFLQASKGFLMSVFNLIKYFFIDLWYAISRYAYLIKFISKKPDKF</sequence>
<proteinExistence type="inferred from homology"/>
<keyword evidence="4" id="KW-1185">Reference proteome</keyword>
<dbReference type="InterPro" id="IPR029044">
    <property type="entry name" value="Nucleotide-diphossugar_trans"/>
</dbReference>
<dbReference type="InterPro" id="IPR001173">
    <property type="entry name" value="Glyco_trans_2-like"/>
</dbReference>
<organism evidence="3 4">
    <name type="scientific">Flavivirga jejuensis</name>
    <dbReference type="NCBI Taxonomy" id="870487"/>
    <lineage>
        <taxon>Bacteria</taxon>
        <taxon>Pseudomonadati</taxon>
        <taxon>Bacteroidota</taxon>
        <taxon>Flavobacteriia</taxon>
        <taxon>Flavobacteriales</taxon>
        <taxon>Flavobacteriaceae</taxon>
        <taxon>Flavivirga</taxon>
    </lineage>
</organism>
<evidence type="ECO:0000256" key="1">
    <source>
        <dbReference type="ARBA" id="ARBA00038494"/>
    </source>
</evidence>
<dbReference type="RefSeq" id="WP_303303980.1">
    <property type="nucleotide sequence ID" value="NZ_BAABDA010000007.1"/>
</dbReference>
<dbReference type="Proteomes" id="UP001176806">
    <property type="component" value="Unassembled WGS sequence"/>
</dbReference>
<dbReference type="SUPFAM" id="SSF53448">
    <property type="entry name" value="Nucleotide-diphospho-sugar transferases"/>
    <property type="match status" value="1"/>
</dbReference>
<accession>A0ABT8WU08</accession>
<comment type="similarity">
    <text evidence="1">Belongs to the glycosyltransferase 2 family. WaaE/KdtX subfamily.</text>
</comment>
<evidence type="ECO:0000313" key="4">
    <source>
        <dbReference type="Proteomes" id="UP001176806"/>
    </source>
</evidence>
<dbReference type="Gene3D" id="3.90.550.10">
    <property type="entry name" value="Spore Coat Polysaccharide Biosynthesis Protein SpsA, Chain A"/>
    <property type="match status" value="1"/>
</dbReference>